<dbReference type="InterPro" id="IPR004800">
    <property type="entry name" value="KdsD/KpsF-type"/>
</dbReference>
<keyword evidence="2" id="KW-0677">Repeat</keyword>
<feature type="domain" description="SIS" evidence="9">
    <location>
        <begin position="35"/>
        <end position="178"/>
    </location>
</feature>
<dbReference type="SUPFAM" id="SSF54631">
    <property type="entry name" value="CBS-domain pair"/>
    <property type="match status" value="1"/>
</dbReference>
<evidence type="ECO:0000256" key="6">
    <source>
        <dbReference type="PIRSR" id="PIRSR004692-3"/>
    </source>
</evidence>
<feature type="site" description="Catalytically relevant" evidence="6">
    <location>
        <position position="53"/>
    </location>
</feature>
<dbReference type="InterPro" id="IPR001347">
    <property type="entry name" value="SIS_dom"/>
</dbReference>
<dbReference type="InterPro" id="IPR000644">
    <property type="entry name" value="CBS_dom"/>
</dbReference>
<keyword evidence="5" id="KW-0479">Metal-binding</keyword>
<keyword evidence="3 7" id="KW-0129">CBS domain</keyword>
<dbReference type="AlphaFoldDB" id="A0A0A0CY17"/>
<evidence type="ECO:0000313" key="10">
    <source>
        <dbReference type="EMBL" id="KGM30695.1"/>
    </source>
</evidence>
<name>A0A0A0CY17_9PROT</name>
<evidence type="ECO:0000256" key="2">
    <source>
        <dbReference type="ARBA" id="ARBA00022737"/>
    </source>
</evidence>
<evidence type="ECO:0000259" key="8">
    <source>
        <dbReference type="PROSITE" id="PS51371"/>
    </source>
</evidence>
<evidence type="ECO:0000256" key="5">
    <source>
        <dbReference type="PIRSR" id="PIRSR004692-2"/>
    </source>
</evidence>
<dbReference type="PANTHER" id="PTHR42745:SF1">
    <property type="entry name" value="ARABINOSE 5-PHOSPHATE ISOMERASE KDSD"/>
    <property type="match status" value="1"/>
</dbReference>
<organism evidence="10 11">
    <name type="scientific">Inquilinus limosus MP06</name>
    <dbReference type="NCBI Taxonomy" id="1398085"/>
    <lineage>
        <taxon>Bacteria</taxon>
        <taxon>Pseudomonadati</taxon>
        <taxon>Pseudomonadota</taxon>
        <taxon>Alphaproteobacteria</taxon>
        <taxon>Rhodospirillales</taxon>
        <taxon>Rhodospirillaceae</taxon>
        <taxon>Inquilinus</taxon>
    </lineage>
</organism>
<dbReference type="PIRSF" id="PIRSF004692">
    <property type="entry name" value="KdsD_KpsF"/>
    <property type="match status" value="1"/>
</dbReference>
<dbReference type="EMBL" id="JANX01000730">
    <property type="protein sequence ID" value="KGM30695.1"/>
    <property type="molecule type" value="Genomic_DNA"/>
</dbReference>
<dbReference type="PANTHER" id="PTHR42745">
    <property type="match status" value="1"/>
</dbReference>
<feature type="site" description="Catalytically relevant" evidence="6">
    <location>
        <position position="146"/>
    </location>
</feature>
<feature type="domain" description="CBS" evidence="8">
    <location>
        <begin position="203"/>
        <end position="263"/>
    </location>
</feature>
<dbReference type="GO" id="GO:0005975">
    <property type="term" value="P:carbohydrate metabolic process"/>
    <property type="evidence" value="ECO:0007669"/>
    <property type="project" value="InterPro"/>
</dbReference>
<evidence type="ECO:0000313" key="11">
    <source>
        <dbReference type="Proteomes" id="UP000029995"/>
    </source>
</evidence>
<evidence type="ECO:0000256" key="7">
    <source>
        <dbReference type="PROSITE-ProRule" id="PRU00703"/>
    </source>
</evidence>
<feature type="site" description="Catalytically relevant" evidence="6">
    <location>
        <position position="187"/>
    </location>
</feature>
<feature type="binding site" evidence="5">
    <location>
        <position position="76"/>
    </location>
    <ligand>
        <name>Zn(2+)</name>
        <dbReference type="ChEBI" id="CHEBI:29105"/>
    </ligand>
</feature>
<dbReference type="InterPro" id="IPR035474">
    <property type="entry name" value="SIS_Kpsf"/>
</dbReference>
<keyword evidence="5" id="KW-0862">Zinc</keyword>
<dbReference type="GO" id="GO:0097367">
    <property type="term" value="F:carbohydrate derivative binding"/>
    <property type="evidence" value="ECO:0007669"/>
    <property type="project" value="InterPro"/>
</dbReference>
<protein>
    <submittedName>
        <fullName evidence="10">D-arabinose 5-phosphate</fullName>
    </submittedName>
</protein>
<gene>
    <name evidence="10" type="ORF">P409_31550</name>
</gene>
<dbReference type="Proteomes" id="UP000029995">
    <property type="component" value="Unassembled WGS sequence"/>
</dbReference>
<evidence type="ECO:0000256" key="1">
    <source>
        <dbReference type="ARBA" id="ARBA00008165"/>
    </source>
</evidence>
<sequence length="319" mass="33510">MVATAGIEAGRKALLVERDALDRLAESLDASFDRAIDTILGAAGRVVVSGIGKSGLVARKIAATLASTGTPALFVHPAEASHGDLGMIHQQDVVLALSNSGNTAELADVIAYTRRFAIPLIGITSRSPSNLADQCDVVLLLPPAEEACPTGLAPTTSTTMQMALGDALAVALMHRRGFSPDDFRVFHPGGSLGNKLIRVQDLMHAEAELPLVGPQTRMDEAIIEMSRVGFGCVGVVDGDRRLVGVITDGDLRRHMSAGLLGQTAGQVMTPGPRTIRPAALAAEALGLMNRYKVTNLFVTTEDRPVGILRVHDCLRAGLS</sequence>
<feature type="site" description="Catalytically relevant" evidence="6">
    <location>
        <position position="105"/>
    </location>
</feature>
<dbReference type="GO" id="GO:1901135">
    <property type="term" value="P:carbohydrate derivative metabolic process"/>
    <property type="evidence" value="ECO:0007669"/>
    <property type="project" value="InterPro"/>
</dbReference>
<dbReference type="PROSITE" id="PS51371">
    <property type="entry name" value="CBS"/>
    <property type="match status" value="2"/>
</dbReference>
<dbReference type="FunFam" id="3.40.50.10490:FF:000011">
    <property type="entry name" value="Arabinose 5-phosphate isomerase"/>
    <property type="match status" value="1"/>
</dbReference>
<dbReference type="InterPro" id="IPR050986">
    <property type="entry name" value="GutQ/KpsF_isomerases"/>
</dbReference>
<dbReference type="SUPFAM" id="SSF53697">
    <property type="entry name" value="SIS domain"/>
    <property type="match status" value="1"/>
</dbReference>
<dbReference type="InterPro" id="IPR046342">
    <property type="entry name" value="CBS_dom_sf"/>
</dbReference>
<dbReference type="Gene3D" id="3.40.50.10490">
    <property type="entry name" value="Glucose-6-phosphate isomerase like protein, domain 1"/>
    <property type="match status" value="1"/>
</dbReference>
<dbReference type="OrthoDB" id="9762536at2"/>
<evidence type="ECO:0000256" key="4">
    <source>
        <dbReference type="PIRNR" id="PIRNR004692"/>
    </source>
</evidence>
<evidence type="ECO:0000259" key="9">
    <source>
        <dbReference type="PROSITE" id="PS51464"/>
    </source>
</evidence>
<dbReference type="SMART" id="SM00116">
    <property type="entry name" value="CBS"/>
    <property type="match status" value="2"/>
</dbReference>
<accession>A0A0A0CY17</accession>
<reference evidence="10 11" key="1">
    <citation type="submission" date="2014-01" db="EMBL/GenBank/DDBJ databases">
        <title>Genome sequence determination for a cystic fibrosis isolate, Inquilinus limosus.</title>
        <authorList>
            <person name="Pino M."/>
            <person name="Di Conza J."/>
            <person name="Gutkind G."/>
        </authorList>
    </citation>
    <scope>NUCLEOTIDE SEQUENCE [LARGE SCALE GENOMIC DNA]</scope>
    <source>
        <strain evidence="10 11">MP06</strain>
    </source>
</reference>
<comment type="caution">
    <text evidence="10">The sequence shown here is derived from an EMBL/GenBank/DDBJ whole genome shotgun (WGS) entry which is preliminary data.</text>
</comment>
<dbReference type="Gene3D" id="3.10.580.10">
    <property type="entry name" value="CBS-domain"/>
    <property type="match status" value="1"/>
</dbReference>
<dbReference type="GO" id="GO:0046872">
    <property type="term" value="F:metal ion binding"/>
    <property type="evidence" value="ECO:0007669"/>
    <property type="project" value="UniProtKB-KW"/>
</dbReference>
<dbReference type="Pfam" id="PF00571">
    <property type="entry name" value="CBS"/>
    <property type="match status" value="2"/>
</dbReference>
<comment type="similarity">
    <text evidence="1 4">Belongs to the SIS family. GutQ/KpsF subfamily.</text>
</comment>
<dbReference type="PROSITE" id="PS51464">
    <property type="entry name" value="SIS"/>
    <property type="match status" value="1"/>
</dbReference>
<dbReference type="CDD" id="cd05014">
    <property type="entry name" value="SIS_Kpsf"/>
    <property type="match status" value="1"/>
</dbReference>
<dbReference type="GO" id="GO:0019146">
    <property type="term" value="F:arabinose-5-phosphate isomerase activity"/>
    <property type="evidence" value="ECO:0007669"/>
    <property type="project" value="UniProtKB-ARBA"/>
</dbReference>
<dbReference type="NCBIfam" id="TIGR00393">
    <property type="entry name" value="kpsF"/>
    <property type="match status" value="1"/>
</dbReference>
<feature type="domain" description="CBS" evidence="8">
    <location>
        <begin position="268"/>
        <end position="319"/>
    </location>
</feature>
<dbReference type="CDD" id="cd04604">
    <property type="entry name" value="CBS_pair_SIS_assoc"/>
    <property type="match status" value="1"/>
</dbReference>
<dbReference type="Pfam" id="PF01380">
    <property type="entry name" value="SIS"/>
    <property type="match status" value="1"/>
</dbReference>
<dbReference type="RefSeq" id="WP_034847858.1">
    <property type="nucleotide sequence ID" value="NZ_JANX01000730.1"/>
</dbReference>
<proteinExistence type="inferred from homology"/>
<dbReference type="InterPro" id="IPR046348">
    <property type="entry name" value="SIS_dom_sf"/>
</dbReference>
<evidence type="ECO:0000256" key="3">
    <source>
        <dbReference type="ARBA" id="ARBA00023122"/>
    </source>
</evidence>